<protein>
    <recommendedName>
        <fullName evidence="3">IrrE N-terminal-like domain-containing protein</fullName>
    </recommendedName>
</protein>
<sequence>MKESRKERELRRRCRRELQALDIEPPLRVDVLCGRLGERRGRPIRLVPYPLPVPGPFGLWIATDTTDYVLYQQETSKTHQDHIILHEVGHILADHQSDGADDDIAPLLTPDIMRNAVRRALRRTSYDDEREREAELVATIILEWASVLDRVAPRVARDAHVQRVQTALGDRQGWQ</sequence>
<dbReference type="RefSeq" id="WP_094862929.1">
    <property type="nucleotide sequence ID" value="NZ_NKYE01000006.1"/>
</dbReference>
<dbReference type="InParanoid" id="A0A263D3Y1"/>
<gene>
    <name evidence="1" type="ORF">CFN78_12705</name>
</gene>
<dbReference type="AlphaFoldDB" id="A0A263D3Y1"/>
<dbReference type="Proteomes" id="UP000242444">
    <property type="component" value="Unassembled WGS sequence"/>
</dbReference>
<reference evidence="1 2" key="1">
    <citation type="submission" date="2017-07" db="EMBL/GenBank/DDBJ databases">
        <title>Amycolatopsis antarcticus sp. nov., isolated from the surface of an Antarcticus brown macroalga.</title>
        <authorList>
            <person name="Wang J."/>
            <person name="Leiva S."/>
            <person name="Huang J."/>
            <person name="Huang Y."/>
        </authorList>
    </citation>
    <scope>NUCLEOTIDE SEQUENCE [LARGE SCALE GENOMIC DNA]</scope>
    <source>
        <strain evidence="1 2">AU-G6</strain>
    </source>
</reference>
<dbReference type="EMBL" id="NKYE01000006">
    <property type="protein sequence ID" value="OZM73071.1"/>
    <property type="molecule type" value="Genomic_DNA"/>
</dbReference>
<proteinExistence type="predicted"/>
<organism evidence="1 2">
    <name type="scientific">Amycolatopsis antarctica</name>
    <dbReference type="NCBI Taxonomy" id="1854586"/>
    <lineage>
        <taxon>Bacteria</taxon>
        <taxon>Bacillati</taxon>
        <taxon>Actinomycetota</taxon>
        <taxon>Actinomycetes</taxon>
        <taxon>Pseudonocardiales</taxon>
        <taxon>Pseudonocardiaceae</taxon>
        <taxon>Amycolatopsis</taxon>
    </lineage>
</organism>
<evidence type="ECO:0008006" key="3">
    <source>
        <dbReference type="Google" id="ProtNLM"/>
    </source>
</evidence>
<accession>A0A263D3Y1</accession>
<name>A0A263D3Y1_9PSEU</name>
<evidence type="ECO:0000313" key="1">
    <source>
        <dbReference type="EMBL" id="OZM73071.1"/>
    </source>
</evidence>
<evidence type="ECO:0000313" key="2">
    <source>
        <dbReference type="Proteomes" id="UP000242444"/>
    </source>
</evidence>
<dbReference type="OrthoDB" id="4144896at2"/>
<keyword evidence="2" id="KW-1185">Reference proteome</keyword>
<comment type="caution">
    <text evidence="1">The sequence shown here is derived from an EMBL/GenBank/DDBJ whole genome shotgun (WGS) entry which is preliminary data.</text>
</comment>